<evidence type="ECO:0000256" key="1">
    <source>
        <dbReference type="SAM" id="MobiDB-lite"/>
    </source>
</evidence>
<comment type="caution">
    <text evidence="2">The sequence shown here is derived from an EMBL/GenBank/DDBJ whole genome shotgun (WGS) entry which is preliminary data.</text>
</comment>
<sequence length="60" mass="6765">MCAPTEPVMERQEQPSDQEPAWDPQGPQSRAPCFLQSAPSCRLLSPLSDHYFPQTGLPFY</sequence>
<reference evidence="2 3" key="1">
    <citation type="submission" date="2019-05" db="EMBL/GenBank/DDBJ databases">
        <title>Emergence of the Ug99 lineage of the wheat stem rust pathogen through somatic hybridization.</title>
        <authorList>
            <person name="Li F."/>
            <person name="Upadhyaya N.M."/>
            <person name="Sperschneider J."/>
            <person name="Matny O."/>
            <person name="Nguyen-Phuc H."/>
            <person name="Mago R."/>
            <person name="Raley C."/>
            <person name="Miller M.E."/>
            <person name="Silverstein K.A.T."/>
            <person name="Henningsen E."/>
            <person name="Hirsch C.D."/>
            <person name="Visser B."/>
            <person name="Pretorius Z.A."/>
            <person name="Steffenson B.J."/>
            <person name="Schwessinger B."/>
            <person name="Dodds P.N."/>
            <person name="Figueroa M."/>
        </authorList>
    </citation>
    <scope>NUCLEOTIDE SEQUENCE [LARGE SCALE GENOMIC DNA]</scope>
    <source>
        <strain evidence="2 3">Ug99</strain>
    </source>
</reference>
<gene>
    <name evidence="2" type="ORF">PGTUg99_018696</name>
</gene>
<evidence type="ECO:0000313" key="2">
    <source>
        <dbReference type="EMBL" id="KAA1137558.1"/>
    </source>
</evidence>
<protein>
    <submittedName>
        <fullName evidence="2">Uncharacterized protein</fullName>
    </submittedName>
</protein>
<dbReference type="Proteomes" id="UP000325313">
    <property type="component" value="Unassembled WGS sequence"/>
</dbReference>
<accession>A0A5B0SHV3</accession>
<name>A0A5B0SHV3_PUCGR</name>
<proteinExistence type="predicted"/>
<dbReference type="AlphaFoldDB" id="A0A5B0SHV3"/>
<dbReference type="EMBL" id="VDEP01000007">
    <property type="protein sequence ID" value="KAA1137558.1"/>
    <property type="molecule type" value="Genomic_DNA"/>
</dbReference>
<evidence type="ECO:0000313" key="3">
    <source>
        <dbReference type="Proteomes" id="UP000325313"/>
    </source>
</evidence>
<organism evidence="2 3">
    <name type="scientific">Puccinia graminis f. sp. tritici</name>
    <dbReference type="NCBI Taxonomy" id="56615"/>
    <lineage>
        <taxon>Eukaryota</taxon>
        <taxon>Fungi</taxon>
        <taxon>Dikarya</taxon>
        <taxon>Basidiomycota</taxon>
        <taxon>Pucciniomycotina</taxon>
        <taxon>Pucciniomycetes</taxon>
        <taxon>Pucciniales</taxon>
        <taxon>Pucciniaceae</taxon>
        <taxon>Puccinia</taxon>
    </lineage>
</organism>
<feature type="region of interest" description="Disordered" evidence="1">
    <location>
        <begin position="1"/>
        <end position="30"/>
    </location>
</feature>